<evidence type="ECO:0000259" key="3">
    <source>
        <dbReference type="PROSITE" id="PS50948"/>
    </source>
</evidence>
<dbReference type="SUPFAM" id="SSF57414">
    <property type="entry name" value="Hairpin loop containing domain-like"/>
    <property type="match status" value="2"/>
</dbReference>
<evidence type="ECO:0000313" key="5">
    <source>
        <dbReference type="Proteomes" id="UP000318571"/>
    </source>
</evidence>
<evidence type="ECO:0000313" key="4">
    <source>
        <dbReference type="EMBL" id="TRY77166.1"/>
    </source>
</evidence>
<accession>A0A553PHK9</accession>
<evidence type="ECO:0000256" key="1">
    <source>
        <dbReference type="ARBA" id="ARBA00022737"/>
    </source>
</evidence>
<dbReference type="PANTHER" id="PTHR33946">
    <property type="match status" value="1"/>
</dbReference>
<dbReference type="AlphaFoldDB" id="A0A553PHK9"/>
<gene>
    <name evidence="4" type="ORF">TCAL_15992</name>
</gene>
<dbReference type="SMART" id="SM00223">
    <property type="entry name" value="APPLE"/>
    <property type="match status" value="2"/>
</dbReference>
<dbReference type="STRING" id="6832.A0A553PHK9"/>
<dbReference type="Pfam" id="PF00024">
    <property type="entry name" value="PAN_1"/>
    <property type="match status" value="1"/>
</dbReference>
<reference evidence="4 5" key="1">
    <citation type="journal article" date="2018" name="Nat. Ecol. Evol.">
        <title>Genomic signatures of mitonuclear coevolution across populations of Tigriopus californicus.</title>
        <authorList>
            <person name="Barreto F.S."/>
            <person name="Watson E.T."/>
            <person name="Lima T.G."/>
            <person name="Willett C.S."/>
            <person name="Edmands S."/>
            <person name="Li W."/>
            <person name="Burton R.S."/>
        </authorList>
    </citation>
    <scope>NUCLEOTIDE SEQUENCE [LARGE SCALE GENOMIC DNA]</scope>
    <source>
        <strain evidence="4 5">San Diego</strain>
    </source>
</reference>
<dbReference type="Proteomes" id="UP000318571">
    <property type="component" value="Chromosome 5"/>
</dbReference>
<keyword evidence="2" id="KW-1015">Disulfide bond</keyword>
<keyword evidence="1" id="KW-0677">Repeat</keyword>
<keyword evidence="5" id="KW-1185">Reference proteome</keyword>
<dbReference type="InterPro" id="IPR000177">
    <property type="entry name" value="Apple"/>
</dbReference>
<organism evidence="4 5">
    <name type="scientific">Tigriopus californicus</name>
    <name type="common">Marine copepod</name>
    <dbReference type="NCBI Taxonomy" id="6832"/>
    <lineage>
        <taxon>Eukaryota</taxon>
        <taxon>Metazoa</taxon>
        <taxon>Ecdysozoa</taxon>
        <taxon>Arthropoda</taxon>
        <taxon>Crustacea</taxon>
        <taxon>Multicrustacea</taxon>
        <taxon>Hexanauplia</taxon>
        <taxon>Copepoda</taxon>
        <taxon>Harpacticoida</taxon>
        <taxon>Harpacticidae</taxon>
        <taxon>Tigriopus</taxon>
    </lineage>
</organism>
<dbReference type="EMBL" id="VCGU01000004">
    <property type="protein sequence ID" value="TRY77166.1"/>
    <property type="molecule type" value="Genomic_DNA"/>
</dbReference>
<dbReference type="InterPro" id="IPR003609">
    <property type="entry name" value="Pan_app"/>
</dbReference>
<dbReference type="PROSITE" id="PS50948">
    <property type="entry name" value="PAN"/>
    <property type="match status" value="1"/>
</dbReference>
<dbReference type="Pfam" id="PF14295">
    <property type="entry name" value="PAN_4"/>
    <property type="match status" value="1"/>
</dbReference>
<protein>
    <recommendedName>
        <fullName evidence="3">Apple domain-containing protein</fullName>
    </recommendedName>
</protein>
<evidence type="ECO:0000256" key="2">
    <source>
        <dbReference type="ARBA" id="ARBA00023157"/>
    </source>
</evidence>
<dbReference type="GO" id="GO:0005576">
    <property type="term" value="C:extracellular region"/>
    <property type="evidence" value="ECO:0007669"/>
    <property type="project" value="InterPro"/>
</dbReference>
<feature type="domain" description="Apple" evidence="3">
    <location>
        <begin position="78"/>
        <end position="153"/>
    </location>
</feature>
<name>A0A553PHK9_TIGCA</name>
<dbReference type="GO" id="GO:0006508">
    <property type="term" value="P:proteolysis"/>
    <property type="evidence" value="ECO:0007669"/>
    <property type="project" value="InterPro"/>
</dbReference>
<comment type="caution">
    <text evidence="4">The sequence shown here is derived from an EMBL/GenBank/DDBJ whole genome shotgun (WGS) entry which is preliminary data.</text>
</comment>
<dbReference type="PANTHER" id="PTHR33946:SF4">
    <property type="entry name" value="COAGULATION FACTOR XI"/>
    <property type="match status" value="1"/>
</dbReference>
<dbReference type="Gene3D" id="3.50.4.10">
    <property type="entry name" value="Hepatocyte Growth Factor"/>
    <property type="match status" value="2"/>
</dbReference>
<proteinExistence type="predicted"/>
<sequence>CFEKDVDNKGIDIENYSNIKSPWRCQALCQSIPECQYFTYLPKNFRDMAFRKMCFLKTTRTTVGPNFVRPTGRLLYDCFEKDIGYPSNDLGLISNVTTVRECQDICQDTTRCEFFAYVPEQIPRHVAQHNCYLKSNKTIVVFKPGLLSGPKFC</sequence>
<feature type="non-terminal residue" evidence="4">
    <location>
        <position position="1"/>
    </location>
</feature>